<feature type="transmembrane region" description="Helical" evidence="10">
    <location>
        <begin position="146"/>
        <end position="165"/>
    </location>
</feature>
<dbReference type="Proteomes" id="UP001634394">
    <property type="component" value="Unassembled WGS sequence"/>
</dbReference>
<dbReference type="InterPro" id="IPR000276">
    <property type="entry name" value="GPCR_Rhodpsn"/>
</dbReference>
<evidence type="ECO:0000256" key="1">
    <source>
        <dbReference type="ARBA" id="ARBA00004651"/>
    </source>
</evidence>
<evidence type="ECO:0000256" key="5">
    <source>
        <dbReference type="ARBA" id="ARBA00023040"/>
    </source>
</evidence>
<keyword evidence="8 9" id="KW-0807">Transducer</keyword>
<proteinExistence type="inferred from homology"/>
<feature type="transmembrane region" description="Helical" evidence="10">
    <location>
        <begin position="26"/>
        <end position="53"/>
    </location>
</feature>
<evidence type="ECO:0000256" key="8">
    <source>
        <dbReference type="ARBA" id="ARBA00023224"/>
    </source>
</evidence>
<keyword evidence="4 10" id="KW-1133">Transmembrane helix</keyword>
<comment type="caution">
    <text evidence="12">The sequence shown here is derived from an EMBL/GenBank/DDBJ whole genome shotgun (WGS) entry which is preliminary data.</text>
</comment>
<feature type="transmembrane region" description="Helical" evidence="10">
    <location>
        <begin position="199"/>
        <end position="217"/>
    </location>
</feature>
<feature type="domain" description="G-protein coupled receptors family 1 profile" evidence="11">
    <location>
        <begin position="44"/>
        <end position="361"/>
    </location>
</feature>
<name>A0ABD3XZ89_SINWO</name>
<protein>
    <recommendedName>
        <fullName evidence="11">G-protein coupled receptors family 1 profile domain-containing protein</fullName>
    </recommendedName>
</protein>
<dbReference type="PANTHER" id="PTHR24230:SF158">
    <property type="entry name" value="G-PROTEIN COUPLED RECEPTORS FAMILY 1 PROFILE DOMAIN-CONTAINING PROTEIN"/>
    <property type="match status" value="1"/>
</dbReference>
<keyword evidence="5 9" id="KW-0297">G-protein coupled receptor</keyword>
<feature type="transmembrane region" description="Helical" evidence="10">
    <location>
        <begin position="107"/>
        <end position="125"/>
    </location>
</feature>
<evidence type="ECO:0000256" key="6">
    <source>
        <dbReference type="ARBA" id="ARBA00023136"/>
    </source>
</evidence>
<keyword evidence="2" id="KW-1003">Cell membrane</keyword>
<keyword evidence="7 9" id="KW-0675">Receptor</keyword>
<gene>
    <name evidence="12" type="ORF">ACJMK2_003026</name>
</gene>
<dbReference type="SUPFAM" id="SSF81321">
    <property type="entry name" value="Family A G protein-coupled receptor-like"/>
    <property type="match status" value="1"/>
</dbReference>
<evidence type="ECO:0000256" key="4">
    <source>
        <dbReference type="ARBA" id="ARBA00022989"/>
    </source>
</evidence>
<keyword evidence="3 9" id="KW-0812">Transmembrane</keyword>
<feature type="transmembrane region" description="Helical" evidence="10">
    <location>
        <begin position="303"/>
        <end position="325"/>
    </location>
</feature>
<evidence type="ECO:0000256" key="2">
    <source>
        <dbReference type="ARBA" id="ARBA00022475"/>
    </source>
</evidence>
<accession>A0ABD3XZ89</accession>
<evidence type="ECO:0000256" key="9">
    <source>
        <dbReference type="RuleBase" id="RU000688"/>
    </source>
</evidence>
<dbReference type="InterPro" id="IPR017452">
    <property type="entry name" value="GPCR_Rhodpsn_7TM"/>
</dbReference>
<dbReference type="Pfam" id="PF00001">
    <property type="entry name" value="7tm_1"/>
    <property type="match status" value="1"/>
</dbReference>
<dbReference type="PROSITE" id="PS50262">
    <property type="entry name" value="G_PROTEIN_RECEP_F1_2"/>
    <property type="match status" value="1"/>
</dbReference>
<sequence length="382" mass="43863">MFTPLKNIPEGKNWTLDELNDREVQLLIPVIIYMSITMVVGTIGNALVLYINIVVIKLRQSTHRYCITFLALVDITYCVICKSCLLLDLTHPYKFTNILACKTLRTFSYFLSCMSIFILFTIAFDRYRRICRPHGNQFSARSMQRIVGIIVVISCILCSPCFIVYGNRTVETGVANITGIQCFQNDIYKDTMFPNGYTLFLYAIFIILTAFMSLFYIRVWREIKSRANDINACFVPCATEANACSGSNEMYTLEMRTIPQAHHNVRGTTKSDACTGKYARDGTIDIVSKKANSRTKNIRVSKILLVVTVFFVLSFTPFLSIELVALSDERLIENLDNTSTVFYQLFWRSYAINFVVNPFIYSVMDTKFRMQCKSFLCKRLNE</sequence>
<dbReference type="GO" id="GO:0005886">
    <property type="term" value="C:plasma membrane"/>
    <property type="evidence" value="ECO:0007669"/>
    <property type="project" value="UniProtKB-SubCell"/>
</dbReference>
<dbReference type="PANTHER" id="PTHR24230">
    <property type="entry name" value="G-PROTEIN COUPLED RECEPTOR"/>
    <property type="match status" value="1"/>
</dbReference>
<evidence type="ECO:0000256" key="7">
    <source>
        <dbReference type="ARBA" id="ARBA00023170"/>
    </source>
</evidence>
<keyword evidence="13" id="KW-1185">Reference proteome</keyword>
<dbReference type="GO" id="GO:0004930">
    <property type="term" value="F:G protein-coupled receptor activity"/>
    <property type="evidence" value="ECO:0007669"/>
    <property type="project" value="UniProtKB-KW"/>
</dbReference>
<comment type="similarity">
    <text evidence="9">Belongs to the G-protein coupled receptor 1 family.</text>
</comment>
<organism evidence="12 13">
    <name type="scientific">Sinanodonta woodiana</name>
    <name type="common">Chinese pond mussel</name>
    <name type="synonym">Anodonta woodiana</name>
    <dbReference type="NCBI Taxonomy" id="1069815"/>
    <lineage>
        <taxon>Eukaryota</taxon>
        <taxon>Metazoa</taxon>
        <taxon>Spiralia</taxon>
        <taxon>Lophotrochozoa</taxon>
        <taxon>Mollusca</taxon>
        <taxon>Bivalvia</taxon>
        <taxon>Autobranchia</taxon>
        <taxon>Heteroconchia</taxon>
        <taxon>Palaeoheterodonta</taxon>
        <taxon>Unionida</taxon>
        <taxon>Unionoidea</taxon>
        <taxon>Unionidae</taxon>
        <taxon>Unioninae</taxon>
        <taxon>Sinanodonta</taxon>
    </lineage>
</organism>
<dbReference type="EMBL" id="JBJQND010000001">
    <property type="protein sequence ID" value="KAL3890748.1"/>
    <property type="molecule type" value="Genomic_DNA"/>
</dbReference>
<evidence type="ECO:0000256" key="3">
    <source>
        <dbReference type="ARBA" id="ARBA00022692"/>
    </source>
</evidence>
<dbReference type="Gene3D" id="1.20.1070.10">
    <property type="entry name" value="Rhodopsin 7-helix transmembrane proteins"/>
    <property type="match status" value="1"/>
</dbReference>
<feature type="transmembrane region" description="Helical" evidence="10">
    <location>
        <begin position="345"/>
        <end position="364"/>
    </location>
</feature>
<evidence type="ECO:0000256" key="10">
    <source>
        <dbReference type="SAM" id="Phobius"/>
    </source>
</evidence>
<dbReference type="PROSITE" id="PS00237">
    <property type="entry name" value="G_PROTEIN_RECEP_F1_1"/>
    <property type="match status" value="1"/>
</dbReference>
<evidence type="ECO:0000313" key="12">
    <source>
        <dbReference type="EMBL" id="KAL3890748.1"/>
    </source>
</evidence>
<evidence type="ECO:0000313" key="13">
    <source>
        <dbReference type="Proteomes" id="UP001634394"/>
    </source>
</evidence>
<reference evidence="12 13" key="1">
    <citation type="submission" date="2024-11" db="EMBL/GenBank/DDBJ databases">
        <title>Chromosome-level genome assembly of the freshwater bivalve Anodonta woodiana.</title>
        <authorList>
            <person name="Chen X."/>
        </authorList>
    </citation>
    <scope>NUCLEOTIDE SEQUENCE [LARGE SCALE GENOMIC DNA]</scope>
    <source>
        <strain evidence="12">MN2024</strain>
        <tissue evidence="12">Gills</tissue>
    </source>
</reference>
<dbReference type="PRINTS" id="PR00237">
    <property type="entry name" value="GPCRRHODOPSN"/>
</dbReference>
<evidence type="ECO:0000259" key="11">
    <source>
        <dbReference type="PROSITE" id="PS50262"/>
    </source>
</evidence>
<comment type="subcellular location">
    <subcellularLocation>
        <location evidence="1">Cell membrane</location>
        <topology evidence="1">Multi-pass membrane protein</topology>
    </subcellularLocation>
</comment>
<keyword evidence="6 10" id="KW-0472">Membrane</keyword>
<feature type="transmembrane region" description="Helical" evidence="10">
    <location>
        <begin position="65"/>
        <end position="87"/>
    </location>
</feature>
<dbReference type="AlphaFoldDB" id="A0ABD3XZ89"/>
<dbReference type="CDD" id="cd00637">
    <property type="entry name" value="7tm_classA_rhodopsin-like"/>
    <property type="match status" value="1"/>
</dbReference>